<dbReference type="AlphaFoldDB" id="A0A0Q2R7I9"/>
<evidence type="ECO:0000313" key="2">
    <source>
        <dbReference type="EMBL" id="KQH80014.1"/>
    </source>
</evidence>
<dbReference type="Proteomes" id="UP000051677">
    <property type="component" value="Unassembled WGS sequence"/>
</dbReference>
<proteinExistence type="predicted"/>
<dbReference type="EMBL" id="LKTM01000050">
    <property type="protein sequence ID" value="KQH80014.1"/>
    <property type="molecule type" value="Genomic_DNA"/>
</dbReference>
<name>A0A0Q2R7I9_MYCGO</name>
<comment type="caution">
    <text evidence="2">The sequence shown here is derived from an EMBL/GenBank/DDBJ whole genome shotgun (WGS) entry which is preliminary data.</text>
</comment>
<dbReference type="OrthoDB" id="4763881at2"/>
<protein>
    <submittedName>
        <fullName evidence="2">Uncharacterized protein</fullName>
    </submittedName>
</protein>
<evidence type="ECO:0000256" key="1">
    <source>
        <dbReference type="SAM" id="MobiDB-lite"/>
    </source>
</evidence>
<reference evidence="2 3" key="1">
    <citation type="submission" date="2015-10" db="EMBL/GenBank/DDBJ databases">
        <title>Mycobacterium gordonae draft genome assembly.</title>
        <authorList>
            <person name="Ustinova V."/>
            <person name="Smirnova T."/>
            <person name="Blagodatskikh K."/>
            <person name="Varlamov D."/>
            <person name="Larionova E."/>
            <person name="Chernousova L."/>
        </authorList>
    </citation>
    <scope>NUCLEOTIDE SEQUENCE [LARGE SCALE GENOMIC DNA]</scope>
    <source>
        <strain evidence="2 3">CTRI 14-8773</strain>
    </source>
</reference>
<accession>A0A0Q2R7I9</accession>
<sequence length="116" mass="12720">MNVAEHTTDPWTSTDHDPHQRPAAGSDCVAENIYADWDLEIRHHRQRLLASLTNAVSALGQAAGAVNALLSEQVYDVEFTEAGAGEDIAAFTTESLRLTRAAYALTRLLEHATDRF</sequence>
<feature type="region of interest" description="Disordered" evidence="1">
    <location>
        <begin position="1"/>
        <end position="25"/>
    </location>
</feature>
<gene>
    <name evidence="2" type="ORF">AO501_12540</name>
</gene>
<evidence type="ECO:0000313" key="3">
    <source>
        <dbReference type="Proteomes" id="UP000051677"/>
    </source>
</evidence>
<organism evidence="2 3">
    <name type="scientific">Mycobacterium gordonae</name>
    <dbReference type="NCBI Taxonomy" id="1778"/>
    <lineage>
        <taxon>Bacteria</taxon>
        <taxon>Bacillati</taxon>
        <taxon>Actinomycetota</taxon>
        <taxon>Actinomycetes</taxon>
        <taxon>Mycobacteriales</taxon>
        <taxon>Mycobacteriaceae</taxon>
        <taxon>Mycobacterium</taxon>
    </lineage>
</organism>
<dbReference type="RefSeq" id="WP_055577109.1">
    <property type="nucleotide sequence ID" value="NZ_LKTM01000050.1"/>
</dbReference>